<keyword evidence="16" id="KW-1185">Reference proteome</keyword>
<dbReference type="EMBL" id="VFQX01000037">
    <property type="protein sequence ID" value="KAF0976641.1"/>
    <property type="molecule type" value="Genomic_DNA"/>
</dbReference>
<feature type="transmembrane region" description="Helical" evidence="12">
    <location>
        <begin position="56"/>
        <end position="79"/>
    </location>
</feature>
<name>A0A6A5BQV6_NAEFO</name>
<dbReference type="PROSITE" id="PS50002">
    <property type="entry name" value="SH3"/>
    <property type="match status" value="1"/>
</dbReference>
<keyword evidence="5" id="KW-0479">Metal-binding</keyword>
<dbReference type="PROSITE" id="PS51384">
    <property type="entry name" value="FAD_FR"/>
    <property type="match status" value="1"/>
</dbReference>
<comment type="caution">
    <text evidence="15">The sequence shown here is derived from an EMBL/GenBank/DDBJ whole genome shotgun (WGS) entry which is preliminary data.</text>
</comment>
<keyword evidence="6" id="KW-0274">FAD</keyword>
<dbReference type="OrthoDB" id="167398at2759"/>
<keyword evidence="7" id="KW-0521">NADP</keyword>
<dbReference type="GeneID" id="68111758"/>
<dbReference type="SFLD" id="SFLDG01168">
    <property type="entry name" value="Ferric_reductase_subgroup_(FRE"/>
    <property type="match status" value="1"/>
</dbReference>
<dbReference type="SUPFAM" id="SSF63380">
    <property type="entry name" value="Riboflavin synthase domain-like"/>
    <property type="match status" value="1"/>
</dbReference>
<keyword evidence="8 12" id="KW-1133">Transmembrane helix</keyword>
<comment type="subcellular location">
    <subcellularLocation>
        <location evidence="1">Membrane</location>
        <topology evidence="1">Multi-pass membrane protein</topology>
    </subcellularLocation>
</comment>
<evidence type="ECO:0000256" key="6">
    <source>
        <dbReference type="ARBA" id="ARBA00022827"/>
    </source>
</evidence>
<dbReference type="SMART" id="SM00326">
    <property type="entry name" value="SH3"/>
    <property type="match status" value="1"/>
</dbReference>
<dbReference type="GO" id="GO:0042742">
    <property type="term" value="P:defense response to bacterium"/>
    <property type="evidence" value="ECO:0007669"/>
    <property type="project" value="UniProtKB-ARBA"/>
</dbReference>
<dbReference type="Gene3D" id="3.40.50.80">
    <property type="entry name" value="Nucleotide-binding domain of ferredoxin-NADP reductase (FNR) module"/>
    <property type="match status" value="1"/>
</dbReference>
<dbReference type="OMA" id="FTFAKEH"/>
<feature type="transmembrane region" description="Helical" evidence="12">
    <location>
        <begin position="106"/>
        <end position="126"/>
    </location>
</feature>
<dbReference type="InterPro" id="IPR036028">
    <property type="entry name" value="SH3-like_dom_sf"/>
</dbReference>
<dbReference type="Pfam" id="PF14604">
    <property type="entry name" value="SH3_9"/>
    <property type="match status" value="1"/>
</dbReference>
<sequence>MGALSNLSDFFLYGCCSNGFSSGSLSSLRKFVQKWKKRLTNKHEFLNYWAAEGQKLIVVSIWFFINIFLFTEAFIRYFYYISSITVPTGVQKVPFFVALARGFGQLLNFNCALLILPTMRTLLNVFRSLKFGSIFPLDKNLVFHRYLAYWIVVCVIGHTLGHYLNYACCWQLYDSATTPLQACWWNKFGTTGNVLCVVMFIMYAASAKTYRRTKNFTVFWYTHHLFVVFFVLLLVHGKQFWAWFFIPMGLYALERIMRNLRGSEMTIVKRVHCLPSRVIHLELEKPSFRYESGQYCFLNCPMISQHEWHPFTISSAPEEEFLQFHIRCVGDWTNTLMDVFNPAQRPTVEINKPTTPDGSDYLIRVDGPFGTCAEYVFDFEYVMLIAAGIGVTPYSSLLKHFKFRLDAASSGQAPPLKIRRASFYWINRDEGSWEWFSDILNQLESENPDFFDIHTYMTGMLKAEDVKKIMFASSEYQNQSSTKDNVQQSGKVDIMVRALHKYEPQSSDEMRLDRNDIIVVTEQDESGWWMGTNTTTKQTGLFPANFVVKVDHVTKMVDSTKRNFGRPNWDAEFSEVRRFVEKNSPSGKKPKVGVFVCGPAGLSKQVYSFAVDKSKNSTVQFVFHKENF</sequence>
<keyword evidence="9" id="KW-0560">Oxidoreductase</keyword>
<dbReference type="GO" id="GO:0043020">
    <property type="term" value="C:NADPH oxidase complex"/>
    <property type="evidence" value="ECO:0007669"/>
    <property type="project" value="TreeGrafter"/>
</dbReference>
<evidence type="ECO:0000256" key="11">
    <source>
        <dbReference type="PROSITE-ProRule" id="PRU00192"/>
    </source>
</evidence>
<accession>A0A6A5BQV6</accession>
<evidence type="ECO:0000259" key="14">
    <source>
        <dbReference type="PROSITE" id="PS51384"/>
    </source>
</evidence>
<dbReference type="PRINTS" id="PR00452">
    <property type="entry name" value="SH3DOMAIN"/>
</dbReference>
<dbReference type="GO" id="GO:0042554">
    <property type="term" value="P:superoxide anion generation"/>
    <property type="evidence" value="ECO:0007669"/>
    <property type="project" value="TreeGrafter"/>
</dbReference>
<dbReference type="SFLD" id="SFLDG01169">
    <property type="entry name" value="NADPH_oxidase_subgroup_(NOX)"/>
    <property type="match status" value="1"/>
</dbReference>
<organism evidence="15 16">
    <name type="scientific">Naegleria fowleri</name>
    <name type="common">Brain eating amoeba</name>
    <dbReference type="NCBI Taxonomy" id="5763"/>
    <lineage>
        <taxon>Eukaryota</taxon>
        <taxon>Discoba</taxon>
        <taxon>Heterolobosea</taxon>
        <taxon>Tetramitia</taxon>
        <taxon>Eutetramitia</taxon>
        <taxon>Vahlkampfiidae</taxon>
        <taxon>Naegleria</taxon>
    </lineage>
</organism>
<feature type="domain" description="FAD-binding FR-type" evidence="14">
    <location>
        <begin position="260"/>
        <end position="363"/>
    </location>
</feature>
<dbReference type="FunFam" id="2.40.30.10:FF:000059">
    <property type="entry name" value="dual oxidase isoform X1"/>
    <property type="match status" value="1"/>
</dbReference>
<dbReference type="Gene3D" id="2.40.30.10">
    <property type="entry name" value="Translation factors"/>
    <property type="match status" value="1"/>
</dbReference>
<dbReference type="InterPro" id="IPR050369">
    <property type="entry name" value="RBOH/FRE"/>
</dbReference>
<keyword evidence="4 12" id="KW-0812">Transmembrane</keyword>
<dbReference type="VEuPathDB" id="AmoebaDB:NfTy_082820"/>
<dbReference type="GO" id="GO:0009653">
    <property type="term" value="P:anatomical structure morphogenesis"/>
    <property type="evidence" value="ECO:0007669"/>
    <property type="project" value="UniProtKB-ARBA"/>
</dbReference>
<dbReference type="InterPro" id="IPR013112">
    <property type="entry name" value="FAD-bd_8"/>
</dbReference>
<dbReference type="CDD" id="cd06186">
    <property type="entry name" value="NOX_Duox_like_FAD_NADP"/>
    <property type="match status" value="1"/>
</dbReference>
<evidence type="ECO:0000256" key="7">
    <source>
        <dbReference type="ARBA" id="ARBA00022857"/>
    </source>
</evidence>
<dbReference type="VEuPathDB" id="AmoebaDB:NF0131080"/>
<gene>
    <name evidence="15" type="ORF">FDP41_004540</name>
</gene>
<evidence type="ECO:0000256" key="10">
    <source>
        <dbReference type="ARBA" id="ARBA00023136"/>
    </source>
</evidence>
<dbReference type="VEuPathDB" id="AmoebaDB:FDP41_004540"/>
<feature type="transmembrane region" description="Helical" evidence="12">
    <location>
        <begin position="184"/>
        <end position="204"/>
    </location>
</feature>
<feature type="domain" description="SH3" evidence="13">
    <location>
        <begin position="491"/>
        <end position="552"/>
    </location>
</feature>
<dbReference type="CDD" id="cd00174">
    <property type="entry name" value="SH3"/>
    <property type="match status" value="1"/>
</dbReference>
<dbReference type="InterPro" id="IPR013121">
    <property type="entry name" value="Fe_red_NAD-bd_6"/>
</dbReference>
<evidence type="ECO:0000256" key="5">
    <source>
        <dbReference type="ARBA" id="ARBA00022723"/>
    </source>
</evidence>
<dbReference type="SFLD" id="SFLDS00052">
    <property type="entry name" value="Ferric_Reductase_Domain"/>
    <property type="match status" value="1"/>
</dbReference>
<evidence type="ECO:0000259" key="13">
    <source>
        <dbReference type="PROSITE" id="PS50002"/>
    </source>
</evidence>
<dbReference type="PANTHER" id="PTHR11972">
    <property type="entry name" value="NADPH OXIDASE"/>
    <property type="match status" value="1"/>
</dbReference>
<dbReference type="InterPro" id="IPR017938">
    <property type="entry name" value="Riboflavin_synthase-like_b-brl"/>
</dbReference>
<dbReference type="InterPro" id="IPR017927">
    <property type="entry name" value="FAD-bd_FR_type"/>
</dbReference>
<evidence type="ECO:0008006" key="17">
    <source>
        <dbReference type="Google" id="ProtNLM"/>
    </source>
</evidence>
<evidence type="ECO:0000256" key="9">
    <source>
        <dbReference type="ARBA" id="ARBA00023002"/>
    </source>
</evidence>
<dbReference type="AlphaFoldDB" id="A0A6A5BQV6"/>
<dbReference type="SUPFAM" id="SSF52343">
    <property type="entry name" value="Ferredoxin reductase-like, C-terminal NADP-linked domain"/>
    <property type="match status" value="1"/>
</dbReference>
<dbReference type="Gene3D" id="2.30.30.40">
    <property type="entry name" value="SH3 Domains"/>
    <property type="match status" value="1"/>
</dbReference>
<evidence type="ECO:0000256" key="4">
    <source>
        <dbReference type="ARBA" id="ARBA00022692"/>
    </source>
</evidence>
<evidence type="ECO:0000313" key="16">
    <source>
        <dbReference type="Proteomes" id="UP000444721"/>
    </source>
</evidence>
<dbReference type="InterPro" id="IPR001452">
    <property type="entry name" value="SH3_domain"/>
</dbReference>
<feature type="transmembrane region" description="Helical" evidence="12">
    <location>
        <begin position="146"/>
        <end position="164"/>
    </location>
</feature>
<dbReference type="Pfam" id="PF01794">
    <property type="entry name" value="Ferric_reduct"/>
    <property type="match status" value="1"/>
</dbReference>
<evidence type="ECO:0000256" key="1">
    <source>
        <dbReference type="ARBA" id="ARBA00004141"/>
    </source>
</evidence>
<dbReference type="InterPro" id="IPR039261">
    <property type="entry name" value="FNR_nucleotide-bd"/>
</dbReference>
<proteinExistence type="predicted"/>
<dbReference type="Proteomes" id="UP000444721">
    <property type="component" value="Unassembled WGS sequence"/>
</dbReference>
<dbReference type="InterPro" id="IPR013130">
    <property type="entry name" value="Fe3_Rdtase_TM_dom"/>
</dbReference>
<evidence type="ECO:0000256" key="8">
    <source>
        <dbReference type="ARBA" id="ARBA00022989"/>
    </source>
</evidence>
<evidence type="ECO:0000256" key="3">
    <source>
        <dbReference type="ARBA" id="ARBA00022630"/>
    </source>
</evidence>
<evidence type="ECO:0000313" key="15">
    <source>
        <dbReference type="EMBL" id="KAF0976641.1"/>
    </source>
</evidence>
<dbReference type="Pfam" id="PF08030">
    <property type="entry name" value="NAD_binding_6"/>
    <property type="match status" value="1"/>
</dbReference>
<keyword evidence="3" id="KW-0285">Flavoprotein</keyword>
<dbReference type="GO" id="GO:0046872">
    <property type="term" value="F:metal ion binding"/>
    <property type="evidence" value="ECO:0007669"/>
    <property type="project" value="UniProtKB-KW"/>
</dbReference>
<protein>
    <recommendedName>
        <fullName evidence="17">FAD-binding FR-type domain-containing protein</fullName>
    </recommendedName>
</protein>
<dbReference type="PANTHER" id="PTHR11972:SF153">
    <property type="entry name" value="SUPEROXIDE-GENERATING NADPH OXIDASE HEAVY CHAIN SUBUNIT A"/>
    <property type="match status" value="1"/>
</dbReference>
<evidence type="ECO:0000256" key="12">
    <source>
        <dbReference type="SAM" id="Phobius"/>
    </source>
</evidence>
<reference evidence="15 16" key="1">
    <citation type="journal article" date="2019" name="Sci. Rep.">
        <title>Nanopore sequencing improves the draft genome of the human pathogenic amoeba Naegleria fowleri.</title>
        <authorList>
            <person name="Liechti N."/>
            <person name="Schurch N."/>
            <person name="Bruggmann R."/>
            <person name="Wittwer M."/>
        </authorList>
    </citation>
    <scope>NUCLEOTIDE SEQUENCE [LARGE SCALE GENOMIC DNA]</scope>
    <source>
        <strain evidence="15 16">ATCC 30894</strain>
    </source>
</reference>
<dbReference type="Pfam" id="PF08022">
    <property type="entry name" value="FAD_binding_8"/>
    <property type="match status" value="1"/>
</dbReference>
<evidence type="ECO:0000256" key="2">
    <source>
        <dbReference type="ARBA" id="ARBA00022443"/>
    </source>
</evidence>
<keyword evidence="10 12" id="KW-0472">Membrane</keyword>
<keyword evidence="2 11" id="KW-0728">SH3 domain</keyword>
<dbReference type="SUPFAM" id="SSF50044">
    <property type="entry name" value="SH3-domain"/>
    <property type="match status" value="1"/>
</dbReference>
<dbReference type="RefSeq" id="XP_044561354.1">
    <property type="nucleotide sequence ID" value="XM_044707966.1"/>
</dbReference>
<dbReference type="GO" id="GO:0016175">
    <property type="term" value="F:superoxide-generating NAD(P)H oxidase activity"/>
    <property type="evidence" value="ECO:0007669"/>
    <property type="project" value="UniProtKB-ARBA"/>
</dbReference>